<organism evidence="3">
    <name type="scientific">Fagus sylvatica</name>
    <name type="common">Beechnut</name>
    <dbReference type="NCBI Taxonomy" id="28930"/>
    <lineage>
        <taxon>Eukaryota</taxon>
        <taxon>Viridiplantae</taxon>
        <taxon>Streptophyta</taxon>
        <taxon>Embryophyta</taxon>
        <taxon>Tracheophyta</taxon>
        <taxon>Spermatophyta</taxon>
        <taxon>Magnoliopsida</taxon>
        <taxon>eudicotyledons</taxon>
        <taxon>Gunneridae</taxon>
        <taxon>Pentapetalae</taxon>
        <taxon>rosids</taxon>
        <taxon>fabids</taxon>
        <taxon>Fagales</taxon>
        <taxon>Fagaceae</taxon>
        <taxon>Fagus</taxon>
    </lineage>
</organism>
<proteinExistence type="predicted"/>
<evidence type="ECO:0000313" key="3">
    <source>
        <dbReference type="EMBL" id="SPC86117.1"/>
    </source>
</evidence>
<accession>A0A2N9F568</accession>
<dbReference type="SUPFAM" id="SSF81383">
    <property type="entry name" value="F-box domain"/>
    <property type="match status" value="1"/>
</dbReference>
<dbReference type="InterPro" id="IPR050796">
    <property type="entry name" value="SCF_F-box_component"/>
</dbReference>
<dbReference type="InterPro" id="IPR013187">
    <property type="entry name" value="F-box-assoc_dom_typ3"/>
</dbReference>
<dbReference type="PANTHER" id="PTHR31672">
    <property type="entry name" value="BNACNNG10540D PROTEIN"/>
    <property type="match status" value="1"/>
</dbReference>
<dbReference type="Gene3D" id="1.20.1280.50">
    <property type="match status" value="1"/>
</dbReference>
<sequence>MEDEGELELFFAIAWNIWHARNQRRMGEQEKPLQQIIAHATDLLMDFNKANKGLEHENRGGSKMDSPPPLGGWSRHLQNNFDGPKFEDQKASGIGVVIRDEWAVQFEWEIDLQTAELEGDSMTVIKSYSKGTYREKNESEACGHLLACLAKGVNNLVAWLEETLNVIMQLSSRLAERLKTLRSKTVQLPEKETMLMLDYIPKEVILNILSQLPVKSLIRFRCVSKTWFSLITSHDFITMHLNRALSKAQHPPHLLFRHYDQKMEKESFTLLSSNNCFPRNHVSKLKGGYFACPSSDFIELHCPHKSFTKQFFSIVGSSNGLVCLLDDDPSNSGHDIVPLLWNPSIHKSIFLPSPGVKFPPFCTPQFLGFGYDPKTEDYKLVRLEYKDEVDDEVLKPYQSLVHIYTLRTGVWRTITSPCPGARLIIPYQFLSVFVNGAGMRFCREMALPKSLEEADEFNSRVAVLGGSLAFVKSAIDDSNHYETCYSLWMMKEYGVAESWTKLFDIDAGVQISRVVGFAKIGEVLVTNAGNGKLLSYNPSSRWTLTIHIHAKSSSFYLDTYRESLVLPNVEDGALGGRMN</sequence>
<name>A0A2N9F568_FAGSY</name>
<dbReference type="InterPro" id="IPR036047">
    <property type="entry name" value="F-box-like_dom_sf"/>
</dbReference>
<feature type="region of interest" description="Disordered" evidence="1">
    <location>
        <begin position="54"/>
        <end position="78"/>
    </location>
</feature>
<dbReference type="PANTHER" id="PTHR31672:SF13">
    <property type="entry name" value="F-BOX PROTEIN CPR30-LIKE"/>
    <property type="match status" value="1"/>
</dbReference>
<dbReference type="InterPro" id="IPR001810">
    <property type="entry name" value="F-box_dom"/>
</dbReference>
<dbReference type="Pfam" id="PF00646">
    <property type="entry name" value="F-box"/>
    <property type="match status" value="1"/>
</dbReference>
<feature type="domain" description="F-box" evidence="2">
    <location>
        <begin position="194"/>
        <end position="241"/>
    </location>
</feature>
<evidence type="ECO:0000259" key="2">
    <source>
        <dbReference type="PROSITE" id="PS50181"/>
    </source>
</evidence>
<dbReference type="EMBL" id="OIVN01000826">
    <property type="protein sequence ID" value="SPC86117.1"/>
    <property type="molecule type" value="Genomic_DNA"/>
</dbReference>
<dbReference type="PROSITE" id="PS50181">
    <property type="entry name" value="FBOX"/>
    <property type="match status" value="1"/>
</dbReference>
<dbReference type="AlphaFoldDB" id="A0A2N9F568"/>
<evidence type="ECO:0000256" key="1">
    <source>
        <dbReference type="SAM" id="MobiDB-lite"/>
    </source>
</evidence>
<dbReference type="SMART" id="SM00256">
    <property type="entry name" value="FBOX"/>
    <property type="match status" value="1"/>
</dbReference>
<dbReference type="CDD" id="cd22157">
    <property type="entry name" value="F-box_AtFBW1-like"/>
    <property type="match status" value="1"/>
</dbReference>
<protein>
    <recommendedName>
        <fullName evidence="2">F-box domain-containing protein</fullName>
    </recommendedName>
</protein>
<dbReference type="Pfam" id="PF08268">
    <property type="entry name" value="FBA_3"/>
    <property type="match status" value="1"/>
</dbReference>
<gene>
    <name evidence="3" type="ORF">FSB_LOCUS13999</name>
</gene>
<reference evidence="3" key="1">
    <citation type="submission" date="2018-02" db="EMBL/GenBank/DDBJ databases">
        <authorList>
            <person name="Cohen D.B."/>
            <person name="Kent A.D."/>
        </authorList>
    </citation>
    <scope>NUCLEOTIDE SEQUENCE</scope>
</reference>